<evidence type="ECO:0000313" key="2">
    <source>
        <dbReference type="Proteomes" id="UP000827986"/>
    </source>
</evidence>
<reference evidence="1" key="1">
    <citation type="submission" date="2021-09" db="EMBL/GenBank/DDBJ databases">
        <title>The genome of Mauremys mutica provides insights into the evolution of semi-aquatic lifestyle.</title>
        <authorList>
            <person name="Gong S."/>
            <person name="Gao Y."/>
        </authorList>
    </citation>
    <scope>NUCLEOTIDE SEQUENCE</scope>
    <source>
        <strain evidence="1">MM-2020</strain>
        <tissue evidence="1">Muscle</tissue>
    </source>
</reference>
<organism evidence="1 2">
    <name type="scientific">Mauremys mutica</name>
    <name type="common">yellowpond turtle</name>
    <dbReference type="NCBI Taxonomy" id="74926"/>
    <lineage>
        <taxon>Eukaryota</taxon>
        <taxon>Metazoa</taxon>
        <taxon>Chordata</taxon>
        <taxon>Craniata</taxon>
        <taxon>Vertebrata</taxon>
        <taxon>Euteleostomi</taxon>
        <taxon>Archelosauria</taxon>
        <taxon>Testudinata</taxon>
        <taxon>Testudines</taxon>
        <taxon>Cryptodira</taxon>
        <taxon>Durocryptodira</taxon>
        <taxon>Testudinoidea</taxon>
        <taxon>Geoemydidae</taxon>
        <taxon>Geoemydinae</taxon>
        <taxon>Mauremys</taxon>
    </lineage>
</organism>
<gene>
    <name evidence="1" type="ORF">KIL84_001369</name>
</gene>
<name>A0A9D4AU26_9SAUR</name>
<sequence length="111" mass="12824">MNTCGYEFRWFSALNIQGWIFRSGQRWTSCTLMGVELSQHCGSCNTTSLQMCNMDCTHFKQSKTSFIIFHTRGLTLKQVLQARRYVAHIFGSLGGQKRRKDYNTNSSNVIR</sequence>
<dbReference type="Proteomes" id="UP000827986">
    <property type="component" value="Unassembled WGS sequence"/>
</dbReference>
<accession>A0A9D4AU26</accession>
<protein>
    <submittedName>
        <fullName evidence="1">Uncharacterized protein</fullName>
    </submittedName>
</protein>
<evidence type="ECO:0000313" key="1">
    <source>
        <dbReference type="EMBL" id="KAH1170384.1"/>
    </source>
</evidence>
<comment type="caution">
    <text evidence="1">The sequence shown here is derived from an EMBL/GenBank/DDBJ whole genome shotgun (WGS) entry which is preliminary data.</text>
</comment>
<dbReference type="AlphaFoldDB" id="A0A9D4AU26"/>
<dbReference type="EMBL" id="JAHDVG010000484">
    <property type="protein sequence ID" value="KAH1170384.1"/>
    <property type="molecule type" value="Genomic_DNA"/>
</dbReference>
<keyword evidence="2" id="KW-1185">Reference proteome</keyword>
<proteinExistence type="predicted"/>